<feature type="transmembrane region" description="Helical" evidence="6">
    <location>
        <begin position="279"/>
        <end position="299"/>
    </location>
</feature>
<keyword evidence="3 6" id="KW-0812">Transmembrane</keyword>
<dbReference type="EMBL" id="JBHUCX010000021">
    <property type="protein sequence ID" value="MFD1674760.1"/>
    <property type="molecule type" value="Genomic_DNA"/>
</dbReference>
<evidence type="ECO:0000256" key="3">
    <source>
        <dbReference type="ARBA" id="ARBA00022692"/>
    </source>
</evidence>
<dbReference type="PANTHER" id="PTHR30294">
    <property type="entry name" value="MEMBRANE COMPONENT OF ABC TRANSPORTER YHHJ-RELATED"/>
    <property type="match status" value="1"/>
</dbReference>
<evidence type="ECO:0000256" key="4">
    <source>
        <dbReference type="ARBA" id="ARBA00022989"/>
    </source>
</evidence>
<feature type="transmembrane region" description="Helical" evidence="6">
    <location>
        <begin position="21"/>
        <end position="42"/>
    </location>
</feature>
<keyword evidence="5 6" id="KW-0472">Membrane</keyword>
<evidence type="ECO:0000256" key="2">
    <source>
        <dbReference type="ARBA" id="ARBA00022475"/>
    </source>
</evidence>
<proteinExistence type="predicted"/>
<dbReference type="InterPro" id="IPR013525">
    <property type="entry name" value="ABC2_TM"/>
</dbReference>
<evidence type="ECO:0000256" key="1">
    <source>
        <dbReference type="ARBA" id="ARBA00004651"/>
    </source>
</evidence>
<evidence type="ECO:0000256" key="5">
    <source>
        <dbReference type="ARBA" id="ARBA00023136"/>
    </source>
</evidence>
<dbReference type="Pfam" id="PF12698">
    <property type="entry name" value="ABC2_membrane_3"/>
    <property type="match status" value="1"/>
</dbReference>
<dbReference type="PANTHER" id="PTHR30294:SF29">
    <property type="entry name" value="MULTIDRUG ABC TRANSPORTER PERMEASE YBHS-RELATED"/>
    <property type="match status" value="1"/>
</dbReference>
<evidence type="ECO:0000313" key="9">
    <source>
        <dbReference type="Proteomes" id="UP001597079"/>
    </source>
</evidence>
<feature type="transmembrane region" description="Helical" evidence="6">
    <location>
        <begin position="233"/>
        <end position="259"/>
    </location>
</feature>
<accession>A0ABW4JFP1</accession>
<protein>
    <submittedName>
        <fullName evidence="8">ABC transporter permease</fullName>
    </submittedName>
</protein>
<comment type="subcellular location">
    <subcellularLocation>
        <location evidence="1">Cell membrane</location>
        <topology evidence="1">Multi-pass membrane protein</topology>
    </subcellularLocation>
</comment>
<feature type="transmembrane region" description="Helical" evidence="6">
    <location>
        <begin position="188"/>
        <end position="212"/>
    </location>
</feature>
<sequence>MSAFWILVHKEFHGRASRRGYWIFTIVGLAILIGLTFLPGLLSSINDKSKSTVLIADPKGILAQEMIAQAASDPSTYHFVLKQSKLDSAGLTKAALAEKVKAEHSHLLITINGDTPRSASVTVQEVGSVDPSLVSSVETLAQKEITAARIASLPTSTQTTLTAPIHTHVIQLQAGAKSNSQLWESRAVVYYMLILLFATITIYGSWVAQGVVQEKSNRVIEMMLVTTKPWQILFGKIVGIGFVGILQYVIWIAGAGVAFSLRSHLAASAFTDVPIATLALMPVFFVIGYILYATLYGIAGSLVTRVEEQQMALTPVVLLMLVLFYVSLFGVLPAPDSTFSIVASFVPIITPMAMFTRTALSVQGVSAWQIMLSICLTLALNGVLVWYGASVYKRFALRNSGKSSWKLLFQRTKESDGTKAY</sequence>
<dbReference type="RefSeq" id="WP_377942634.1">
    <property type="nucleotide sequence ID" value="NZ_JBHUCX010000021.1"/>
</dbReference>
<name>A0ABW4JFP1_9BACL</name>
<keyword evidence="4 6" id="KW-1133">Transmembrane helix</keyword>
<reference evidence="9" key="1">
    <citation type="journal article" date="2019" name="Int. J. Syst. Evol. Microbiol.">
        <title>The Global Catalogue of Microorganisms (GCM) 10K type strain sequencing project: providing services to taxonomists for standard genome sequencing and annotation.</title>
        <authorList>
            <consortium name="The Broad Institute Genomics Platform"/>
            <consortium name="The Broad Institute Genome Sequencing Center for Infectious Disease"/>
            <person name="Wu L."/>
            <person name="Ma J."/>
        </authorList>
    </citation>
    <scope>NUCLEOTIDE SEQUENCE [LARGE SCALE GENOMIC DNA]</scope>
    <source>
        <strain evidence="9">CGMCC 1.12286</strain>
    </source>
</reference>
<feature type="transmembrane region" description="Helical" evidence="6">
    <location>
        <begin position="367"/>
        <end position="389"/>
    </location>
</feature>
<feature type="transmembrane region" description="Helical" evidence="6">
    <location>
        <begin position="311"/>
        <end position="332"/>
    </location>
</feature>
<dbReference type="Proteomes" id="UP001597079">
    <property type="component" value="Unassembled WGS sequence"/>
</dbReference>
<evidence type="ECO:0000313" key="8">
    <source>
        <dbReference type="EMBL" id="MFD1674760.1"/>
    </source>
</evidence>
<keyword evidence="2" id="KW-1003">Cell membrane</keyword>
<dbReference type="InterPro" id="IPR051449">
    <property type="entry name" value="ABC-2_transporter_component"/>
</dbReference>
<evidence type="ECO:0000259" key="7">
    <source>
        <dbReference type="Pfam" id="PF12698"/>
    </source>
</evidence>
<gene>
    <name evidence="8" type="ORF">ACFSB2_08615</name>
</gene>
<keyword evidence="9" id="KW-1185">Reference proteome</keyword>
<evidence type="ECO:0000256" key="6">
    <source>
        <dbReference type="SAM" id="Phobius"/>
    </source>
</evidence>
<feature type="domain" description="ABC-2 type transporter transmembrane" evidence="7">
    <location>
        <begin position="20"/>
        <end position="386"/>
    </location>
</feature>
<feature type="transmembrane region" description="Helical" evidence="6">
    <location>
        <begin position="338"/>
        <end position="355"/>
    </location>
</feature>
<organism evidence="8 9">
    <name type="scientific">Alicyclobacillus fodiniaquatilis</name>
    <dbReference type="NCBI Taxonomy" id="1661150"/>
    <lineage>
        <taxon>Bacteria</taxon>
        <taxon>Bacillati</taxon>
        <taxon>Bacillota</taxon>
        <taxon>Bacilli</taxon>
        <taxon>Bacillales</taxon>
        <taxon>Alicyclobacillaceae</taxon>
        <taxon>Alicyclobacillus</taxon>
    </lineage>
</organism>
<comment type="caution">
    <text evidence="8">The sequence shown here is derived from an EMBL/GenBank/DDBJ whole genome shotgun (WGS) entry which is preliminary data.</text>
</comment>